<dbReference type="CDD" id="cd07377">
    <property type="entry name" value="WHTH_GntR"/>
    <property type="match status" value="1"/>
</dbReference>
<dbReference type="Proteomes" id="UP000654947">
    <property type="component" value="Unassembled WGS sequence"/>
</dbReference>
<organism evidence="5 6">
    <name type="scientific">Nocardiopsis kunsanensis</name>
    <dbReference type="NCBI Taxonomy" id="141693"/>
    <lineage>
        <taxon>Bacteria</taxon>
        <taxon>Bacillati</taxon>
        <taxon>Actinomycetota</taxon>
        <taxon>Actinomycetes</taxon>
        <taxon>Streptosporangiales</taxon>
        <taxon>Nocardiopsidaceae</taxon>
        <taxon>Nocardiopsis</taxon>
    </lineage>
</organism>
<evidence type="ECO:0000256" key="1">
    <source>
        <dbReference type="ARBA" id="ARBA00023015"/>
    </source>
</evidence>
<protein>
    <recommendedName>
        <fullName evidence="4">HTH gntR-type domain-containing protein</fullName>
    </recommendedName>
</protein>
<evidence type="ECO:0000256" key="2">
    <source>
        <dbReference type="ARBA" id="ARBA00023125"/>
    </source>
</evidence>
<dbReference type="SUPFAM" id="SSF46785">
    <property type="entry name" value="Winged helix' DNA-binding domain"/>
    <property type="match status" value="1"/>
</dbReference>
<name>A0A919CMI7_9ACTN</name>
<evidence type="ECO:0000256" key="3">
    <source>
        <dbReference type="ARBA" id="ARBA00023163"/>
    </source>
</evidence>
<dbReference type="PANTHER" id="PTHR38445">
    <property type="entry name" value="HTH-TYPE TRANSCRIPTIONAL REPRESSOR YTRA"/>
    <property type="match status" value="1"/>
</dbReference>
<dbReference type="PROSITE" id="PS50949">
    <property type="entry name" value="HTH_GNTR"/>
    <property type="match status" value="1"/>
</dbReference>
<proteinExistence type="predicted"/>
<dbReference type="AlphaFoldDB" id="A0A919CMI7"/>
<gene>
    <name evidence="5" type="ORF">GCM10007147_43080</name>
</gene>
<feature type="domain" description="HTH gntR-type" evidence="4">
    <location>
        <begin position="15"/>
        <end position="83"/>
    </location>
</feature>
<dbReference type="Pfam" id="PF00392">
    <property type="entry name" value="GntR"/>
    <property type="match status" value="1"/>
</dbReference>
<dbReference type="InterPro" id="IPR036390">
    <property type="entry name" value="WH_DNA-bd_sf"/>
</dbReference>
<dbReference type="InterPro" id="IPR000524">
    <property type="entry name" value="Tscrpt_reg_HTH_GntR"/>
</dbReference>
<evidence type="ECO:0000313" key="6">
    <source>
        <dbReference type="Proteomes" id="UP000654947"/>
    </source>
</evidence>
<accession>A0A919CMI7</accession>
<keyword evidence="6" id="KW-1185">Reference proteome</keyword>
<dbReference type="SMART" id="SM00345">
    <property type="entry name" value="HTH_GNTR"/>
    <property type="match status" value="1"/>
</dbReference>
<dbReference type="EMBL" id="BMXL01000037">
    <property type="protein sequence ID" value="GHD36060.1"/>
    <property type="molecule type" value="Genomic_DNA"/>
</dbReference>
<evidence type="ECO:0000259" key="4">
    <source>
        <dbReference type="PROSITE" id="PS50949"/>
    </source>
</evidence>
<keyword evidence="2" id="KW-0238">DNA-binding</keyword>
<dbReference type="InterPro" id="IPR036388">
    <property type="entry name" value="WH-like_DNA-bd_sf"/>
</dbReference>
<reference evidence="5 6" key="1">
    <citation type="journal article" date="2014" name="Int. J. Syst. Evol. Microbiol.">
        <title>Complete genome sequence of Corynebacterium casei LMG S-19264T (=DSM 44701T), isolated from a smear-ripened cheese.</title>
        <authorList>
            <consortium name="US DOE Joint Genome Institute (JGI-PGF)"/>
            <person name="Walter F."/>
            <person name="Albersmeier A."/>
            <person name="Kalinowski J."/>
            <person name="Ruckert C."/>
        </authorList>
    </citation>
    <scope>NUCLEOTIDE SEQUENCE [LARGE SCALE GENOMIC DNA]</scope>
    <source>
        <strain evidence="5 6">KCTC 19473</strain>
    </source>
</reference>
<keyword evidence="1" id="KW-0805">Transcription regulation</keyword>
<dbReference type="PANTHER" id="PTHR38445:SF9">
    <property type="entry name" value="HTH-TYPE TRANSCRIPTIONAL REPRESSOR YTRA"/>
    <property type="match status" value="1"/>
</dbReference>
<dbReference type="GO" id="GO:0003700">
    <property type="term" value="F:DNA-binding transcription factor activity"/>
    <property type="evidence" value="ECO:0007669"/>
    <property type="project" value="InterPro"/>
</dbReference>
<keyword evidence="3" id="KW-0804">Transcription</keyword>
<evidence type="ECO:0000313" key="5">
    <source>
        <dbReference type="EMBL" id="GHD36060.1"/>
    </source>
</evidence>
<dbReference type="GO" id="GO:0003677">
    <property type="term" value="F:DNA binding"/>
    <property type="evidence" value="ECO:0007669"/>
    <property type="project" value="UniProtKB-KW"/>
</dbReference>
<dbReference type="Gene3D" id="1.10.10.10">
    <property type="entry name" value="Winged helix-like DNA-binding domain superfamily/Winged helix DNA-binding domain"/>
    <property type="match status" value="1"/>
</dbReference>
<sequence length="87" mass="9729">MLTLLRVTFEFADDEPRWTQVAGIIRRQIESGELRPGDKIPSVVRLQETYGISTSTGQKVHRALRSEGLIRTQSGMGSYVKRPDPSG</sequence>
<comment type="caution">
    <text evidence="5">The sequence shown here is derived from an EMBL/GenBank/DDBJ whole genome shotgun (WGS) entry which is preliminary data.</text>
</comment>